<proteinExistence type="predicted"/>
<dbReference type="Pfam" id="PF04586">
    <property type="entry name" value="Peptidase_S78"/>
    <property type="match status" value="1"/>
</dbReference>
<keyword evidence="3" id="KW-0378">Hydrolase</keyword>
<evidence type="ECO:0000256" key="2">
    <source>
        <dbReference type="ARBA" id="ARBA00022670"/>
    </source>
</evidence>
<accession>A0A495DKY2</accession>
<dbReference type="InterPro" id="IPR054613">
    <property type="entry name" value="Peptidase_S78_dom"/>
</dbReference>
<dbReference type="GO" id="GO:0008233">
    <property type="term" value="F:peptidase activity"/>
    <property type="evidence" value="ECO:0007669"/>
    <property type="project" value="UniProtKB-KW"/>
</dbReference>
<keyword evidence="2 5" id="KW-0645">Protease</keyword>
<protein>
    <submittedName>
        <fullName evidence="5">Phage head maturation protease</fullName>
    </submittedName>
</protein>
<reference evidence="5 6" key="1">
    <citation type="submission" date="2018-10" db="EMBL/GenBank/DDBJ databases">
        <title>Genomic Encyclopedia of Type Strains, Phase IV (KMG-IV): sequencing the most valuable type-strain genomes for metagenomic binning, comparative biology and taxonomic classification.</title>
        <authorList>
            <person name="Goeker M."/>
        </authorList>
    </citation>
    <scope>NUCLEOTIDE SEQUENCE [LARGE SCALE GENOMIC DNA]</scope>
    <source>
        <strain evidence="5 6">DSM 4734</strain>
    </source>
</reference>
<sequence>MKTEIKSLIVEKMDDAGHGLARIATLSAVDYDGDAYEEGAFGWKEGGQWVPILPAHNRKALPLGKARVYEDKGVAFAELHLNLDTADGRDWHSHLKFDLAKGVPSQEWSYGYGVMDARQELRGGEVVRVLKKLDVHEVSPVVRGAGAGTGTLGMKSRGTFADQIDQAIADLDDLVERAEGVKAAREGDGRQLGAERLAQLGELKARLEAVLETGRADPDDAEAKARAEGERLAAAFETRDAFRRWARTL</sequence>
<dbReference type="GO" id="GO:0006508">
    <property type="term" value="P:proteolysis"/>
    <property type="evidence" value="ECO:0007669"/>
    <property type="project" value="UniProtKB-KW"/>
</dbReference>
<evidence type="ECO:0000313" key="5">
    <source>
        <dbReference type="EMBL" id="RKR03586.1"/>
    </source>
</evidence>
<evidence type="ECO:0000256" key="1">
    <source>
        <dbReference type="ARBA" id="ARBA00022612"/>
    </source>
</evidence>
<feature type="domain" description="Prohead serine protease" evidence="4">
    <location>
        <begin position="49"/>
        <end position="149"/>
    </location>
</feature>
<dbReference type="AlphaFoldDB" id="A0A495DKY2"/>
<name>A0A495DKY2_9PROT</name>
<comment type="caution">
    <text evidence="5">The sequence shown here is derived from an EMBL/GenBank/DDBJ whole genome shotgun (WGS) entry which is preliminary data.</text>
</comment>
<dbReference type="RefSeq" id="WP_121209569.1">
    <property type="nucleotide sequence ID" value="NZ_RBIM01000001.1"/>
</dbReference>
<gene>
    <name evidence="5" type="ORF">C7435_0022</name>
</gene>
<organism evidence="5 6">
    <name type="scientific">Maricaulis maris</name>
    <dbReference type="NCBI Taxonomy" id="74318"/>
    <lineage>
        <taxon>Bacteria</taxon>
        <taxon>Pseudomonadati</taxon>
        <taxon>Pseudomonadota</taxon>
        <taxon>Alphaproteobacteria</taxon>
        <taxon>Maricaulales</taxon>
        <taxon>Maricaulaceae</taxon>
        <taxon>Maricaulis</taxon>
    </lineage>
</organism>
<evidence type="ECO:0000256" key="3">
    <source>
        <dbReference type="ARBA" id="ARBA00022801"/>
    </source>
</evidence>
<dbReference type="OrthoDB" id="8444243at2"/>
<dbReference type="EMBL" id="RBIM01000001">
    <property type="protein sequence ID" value="RKR03586.1"/>
    <property type="molecule type" value="Genomic_DNA"/>
</dbReference>
<evidence type="ECO:0000259" key="4">
    <source>
        <dbReference type="Pfam" id="PF04586"/>
    </source>
</evidence>
<keyword evidence="1" id="KW-1188">Viral release from host cell</keyword>
<evidence type="ECO:0000313" key="6">
    <source>
        <dbReference type="Proteomes" id="UP000273675"/>
    </source>
</evidence>
<dbReference type="Proteomes" id="UP000273675">
    <property type="component" value="Unassembled WGS sequence"/>
</dbReference>